<feature type="non-terminal residue" evidence="2">
    <location>
        <position position="76"/>
    </location>
</feature>
<evidence type="ECO:0000313" key="3">
    <source>
        <dbReference type="Proteomes" id="UP000724874"/>
    </source>
</evidence>
<keyword evidence="1" id="KW-1133">Transmembrane helix</keyword>
<dbReference type="Proteomes" id="UP000724874">
    <property type="component" value="Unassembled WGS sequence"/>
</dbReference>
<name>A0A9P5NEC7_GYMJU</name>
<keyword evidence="3" id="KW-1185">Reference proteome</keyword>
<keyword evidence="1" id="KW-0472">Membrane</keyword>
<comment type="caution">
    <text evidence="2">The sequence shown here is derived from an EMBL/GenBank/DDBJ whole genome shotgun (WGS) entry which is preliminary data.</text>
</comment>
<reference evidence="2" key="1">
    <citation type="submission" date="2020-11" db="EMBL/GenBank/DDBJ databases">
        <authorList>
            <consortium name="DOE Joint Genome Institute"/>
            <person name="Ahrendt S."/>
            <person name="Riley R."/>
            <person name="Andreopoulos W."/>
            <person name="LaButti K."/>
            <person name="Pangilinan J."/>
            <person name="Ruiz-duenas F.J."/>
            <person name="Barrasa J.M."/>
            <person name="Sanchez-Garcia M."/>
            <person name="Camarero S."/>
            <person name="Miyauchi S."/>
            <person name="Serrano A."/>
            <person name="Linde D."/>
            <person name="Babiker R."/>
            <person name="Drula E."/>
            <person name="Ayuso-Fernandez I."/>
            <person name="Pacheco R."/>
            <person name="Padilla G."/>
            <person name="Ferreira P."/>
            <person name="Barriuso J."/>
            <person name="Kellner H."/>
            <person name="Castanera R."/>
            <person name="Alfaro M."/>
            <person name="Ramirez L."/>
            <person name="Pisabarro A.G."/>
            <person name="Kuo A."/>
            <person name="Tritt A."/>
            <person name="Lipzen A."/>
            <person name="He G."/>
            <person name="Yan M."/>
            <person name="Ng V."/>
            <person name="Cullen D."/>
            <person name="Martin F."/>
            <person name="Rosso M.-N."/>
            <person name="Henrissat B."/>
            <person name="Hibbett D."/>
            <person name="Martinez A.T."/>
            <person name="Grigoriev I.V."/>
        </authorList>
    </citation>
    <scope>NUCLEOTIDE SEQUENCE</scope>
    <source>
        <strain evidence="2">AH 44721</strain>
    </source>
</reference>
<keyword evidence="1" id="KW-0812">Transmembrane</keyword>
<gene>
    <name evidence="2" type="ORF">CPB84DRAFT_1791886</name>
</gene>
<proteinExistence type="predicted"/>
<dbReference type="AlphaFoldDB" id="A0A9P5NEC7"/>
<sequence length="76" mass="8707">VLPRRDRLELLSMVLLVGSGFWEVYCPIIFCPVMQMLLTSHFEFGNFYNKTTFTMCGACRAFSFNIVGVIAYQEPS</sequence>
<feature type="transmembrane region" description="Helical" evidence="1">
    <location>
        <begin position="12"/>
        <end position="38"/>
    </location>
</feature>
<organism evidence="2 3">
    <name type="scientific">Gymnopilus junonius</name>
    <name type="common">Spectacular rustgill mushroom</name>
    <name type="synonym">Gymnopilus spectabilis subsp. junonius</name>
    <dbReference type="NCBI Taxonomy" id="109634"/>
    <lineage>
        <taxon>Eukaryota</taxon>
        <taxon>Fungi</taxon>
        <taxon>Dikarya</taxon>
        <taxon>Basidiomycota</taxon>
        <taxon>Agaricomycotina</taxon>
        <taxon>Agaricomycetes</taxon>
        <taxon>Agaricomycetidae</taxon>
        <taxon>Agaricales</taxon>
        <taxon>Agaricineae</taxon>
        <taxon>Hymenogastraceae</taxon>
        <taxon>Gymnopilus</taxon>
    </lineage>
</organism>
<accession>A0A9P5NEC7</accession>
<evidence type="ECO:0000313" key="2">
    <source>
        <dbReference type="EMBL" id="KAF8881275.1"/>
    </source>
</evidence>
<dbReference type="EMBL" id="JADNYJ010000133">
    <property type="protein sequence ID" value="KAF8881275.1"/>
    <property type="molecule type" value="Genomic_DNA"/>
</dbReference>
<evidence type="ECO:0000256" key="1">
    <source>
        <dbReference type="SAM" id="Phobius"/>
    </source>
</evidence>
<protein>
    <submittedName>
        <fullName evidence="2">Uncharacterized protein</fullName>
    </submittedName>
</protein>